<keyword evidence="3" id="KW-1185">Reference proteome</keyword>
<proteinExistence type="predicted"/>
<feature type="region of interest" description="Disordered" evidence="1">
    <location>
        <begin position="213"/>
        <end position="232"/>
    </location>
</feature>
<reference evidence="3" key="1">
    <citation type="submission" date="2014-11" db="EMBL/GenBank/DDBJ databases">
        <title>Draft genome sequence of Hydrogenophaga intermedia S1.</title>
        <authorList>
            <person name="Gan H.M."/>
            <person name="Chew T.H."/>
            <person name="Stolz A."/>
        </authorList>
    </citation>
    <scope>NUCLEOTIDE SEQUENCE [LARGE SCALE GENOMIC DNA]</scope>
    <source>
        <strain evidence="3">S1</strain>
    </source>
</reference>
<feature type="compositionally biased region" description="Pro residues" evidence="1">
    <location>
        <begin position="213"/>
        <end position="226"/>
    </location>
</feature>
<evidence type="ECO:0000256" key="1">
    <source>
        <dbReference type="SAM" id="MobiDB-lite"/>
    </source>
</evidence>
<evidence type="ECO:0000313" key="2">
    <source>
        <dbReference type="EMBL" id="CDN88455.1"/>
    </source>
</evidence>
<dbReference type="AlphaFoldDB" id="A0A1L1PSZ0"/>
<dbReference type="Proteomes" id="UP000028878">
    <property type="component" value="Unassembled WGS sequence"/>
</dbReference>
<protein>
    <submittedName>
        <fullName evidence="2">Outer membrane protein-like protein</fullName>
    </submittedName>
</protein>
<feature type="region of interest" description="Disordered" evidence="1">
    <location>
        <begin position="1"/>
        <end position="24"/>
    </location>
</feature>
<accession>A0A1L1PSZ0</accession>
<dbReference type="Gene3D" id="1.20.1600.10">
    <property type="entry name" value="Outer membrane efflux proteins (OEP)"/>
    <property type="match status" value="1"/>
</dbReference>
<dbReference type="EMBL" id="CCAE010000023">
    <property type="protein sequence ID" value="CDN88455.1"/>
    <property type="molecule type" value="Genomic_DNA"/>
</dbReference>
<sequence length="421" mass="45967">MRGGARAPPPPPLPDLQRLDAPPTDADLAQALARWREANRRVAEFPRGHMDLLRWEAARAPAPAPAPPTPAPAKPLTLAEALNMSLRERPDLFTHTGMNPLEQARVRVAFAGHVRALQQAWIDAVALRASAQLSTDVLDTARTGTELGRRMVQAGNWPHARLLQEQRIEAEAWRAQGDATLAAQAALERLAALLGLWRAAEVQALFERLPDALPAPPERMTPPAPDASPEAAALRGDPSLAIERDQAERMFTGLPEGRWDAWARERDAALEAMPAPDGSTATPPHLGDLRLLREQRPMQAEEHRARLLRMASERRAMARLAWSQLAVRHAQARHADQVIAPLGDELQQDMQRRVNGMLESTWTLLASARERSAGLRTAVMARRDYWRAQAAWQALLAGDGFAIDAPSGAGDAPTSGAGTPH</sequence>
<organism evidence="2 3">
    <name type="scientific">Hydrogenophaga intermedia</name>
    <dbReference type="NCBI Taxonomy" id="65786"/>
    <lineage>
        <taxon>Bacteria</taxon>
        <taxon>Pseudomonadati</taxon>
        <taxon>Pseudomonadota</taxon>
        <taxon>Betaproteobacteria</taxon>
        <taxon>Burkholderiales</taxon>
        <taxon>Comamonadaceae</taxon>
        <taxon>Hydrogenophaga</taxon>
    </lineage>
</organism>
<gene>
    <name evidence="2" type="ORF">BN948_02889</name>
</gene>
<dbReference type="SUPFAM" id="SSF56954">
    <property type="entry name" value="Outer membrane efflux proteins (OEP)"/>
    <property type="match status" value="1"/>
</dbReference>
<name>A0A1L1PSZ0_HYDIT</name>
<evidence type="ECO:0000313" key="3">
    <source>
        <dbReference type="Proteomes" id="UP000028878"/>
    </source>
</evidence>